<accession>A0ABW4JKN7</accession>
<keyword evidence="2" id="KW-0805">Transcription regulation</keyword>
<proteinExistence type="inferred from homology"/>
<dbReference type="SUPFAM" id="SSF88946">
    <property type="entry name" value="Sigma2 domain of RNA polymerase sigma factors"/>
    <property type="match status" value="1"/>
</dbReference>
<keyword evidence="5" id="KW-0804">Transcription</keyword>
<evidence type="ECO:0000313" key="8">
    <source>
        <dbReference type="EMBL" id="MFD1676128.1"/>
    </source>
</evidence>
<dbReference type="PANTHER" id="PTHR43133">
    <property type="entry name" value="RNA POLYMERASE ECF-TYPE SIGMA FACTO"/>
    <property type="match status" value="1"/>
</dbReference>
<dbReference type="NCBIfam" id="TIGR02937">
    <property type="entry name" value="sigma70-ECF"/>
    <property type="match status" value="1"/>
</dbReference>
<dbReference type="Pfam" id="PF04542">
    <property type="entry name" value="Sigma70_r2"/>
    <property type="match status" value="1"/>
</dbReference>
<evidence type="ECO:0000256" key="4">
    <source>
        <dbReference type="ARBA" id="ARBA00023125"/>
    </source>
</evidence>
<dbReference type="PANTHER" id="PTHR43133:SF8">
    <property type="entry name" value="RNA POLYMERASE SIGMA FACTOR HI_1459-RELATED"/>
    <property type="match status" value="1"/>
</dbReference>
<dbReference type="Pfam" id="PF08281">
    <property type="entry name" value="Sigma70_r4_2"/>
    <property type="match status" value="1"/>
</dbReference>
<protein>
    <submittedName>
        <fullName evidence="8">RNA polymerase sigma factor</fullName>
    </submittedName>
</protein>
<name>A0ABW4JKN7_9BACL</name>
<dbReference type="Gene3D" id="1.10.10.10">
    <property type="entry name" value="Winged helix-like DNA-binding domain superfamily/Winged helix DNA-binding domain"/>
    <property type="match status" value="1"/>
</dbReference>
<dbReference type="InterPro" id="IPR036388">
    <property type="entry name" value="WH-like_DNA-bd_sf"/>
</dbReference>
<gene>
    <name evidence="8" type="ORF">ACFSB2_15595</name>
</gene>
<keyword evidence="3" id="KW-0731">Sigma factor</keyword>
<evidence type="ECO:0000256" key="1">
    <source>
        <dbReference type="ARBA" id="ARBA00010641"/>
    </source>
</evidence>
<feature type="domain" description="RNA polymerase sigma factor 70 region 4 type 2" evidence="7">
    <location>
        <begin position="106"/>
        <end position="157"/>
    </location>
</feature>
<dbReference type="InterPro" id="IPR013325">
    <property type="entry name" value="RNA_pol_sigma_r2"/>
</dbReference>
<evidence type="ECO:0000256" key="3">
    <source>
        <dbReference type="ARBA" id="ARBA00023082"/>
    </source>
</evidence>
<comment type="similarity">
    <text evidence="1">Belongs to the sigma-70 factor family. ECF subfamily.</text>
</comment>
<dbReference type="SUPFAM" id="SSF88659">
    <property type="entry name" value="Sigma3 and sigma4 domains of RNA polymerase sigma factors"/>
    <property type="match status" value="1"/>
</dbReference>
<reference evidence="9" key="1">
    <citation type="journal article" date="2019" name="Int. J. Syst. Evol. Microbiol.">
        <title>The Global Catalogue of Microorganisms (GCM) 10K type strain sequencing project: providing services to taxonomists for standard genome sequencing and annotation.</title>
        <authorList>
            <consortium name="The Broad Institute Genomics Platform"/>
            <consortium name="The Broad Institute Genome Sequencing Center for Infectious Disease"/>
            <person name="Wu L."/>
            <person name="Ma J."/>
        </authorList>
    </citation>
    <scope>NUCLEOTIDE SEQUENCE [LARGE SCALE GENOMIC DNA]</scope>
    <source>
        <strain evidence="9">CGMCC 1.12286</strain>
    </source>
</reference>
<evidence type="ECO:0000259" key="6">
    <source>
        <dbReference type="Pfam" id="PF04542"/>
    </source>
</evidence>
<feature type="domain" description="RNA polymerase sigma-70 region 2" evidence="6">
    <location>
        <begin position="14"/>
        <end position="81"/>
    </location>
</feature>
<dbReference type="InterPro" id="IPR013249">
    <property type="entry name" value="RNA_pol_sigma70_r4_t2"/>
</dbReference>
<evidence type="ECO:0000256" key="5">
    <source>
        <dbReference type="ARBA" id="ARBA00023163"/>
    </source>
</evidence>
<keyword evidence="9" id="KW-1185">Reference proteome</keyword>
<dbReference type="Proteomes" id="UP001597079">
    <property type="component" value="Unassembled WGS sequence"/>
</dbReference>
<dbReference type="InterPro" id="IPR013324">
    <property type="entry name" value="RNA_pol_sigma_r3/r4-like"/>
</dbReference>
<comment type="caution">
    <text evidence="8">The sequence shown here is derived from an EMBL/GenBank/DDBJ whole genome shotgun (WGS) entry which is preliminary data.</text>
</comment>
<dbReference type="InterPro" id="IPR014284">
    <property type="entry name" value="RNA_pol_sigma-70_dom"/>
</dbReference>
<organism evidence="8 9">
    <name type="scientific">Alicyclobacillus fodiniaquatilis</name>
    <dbReference type="NCBI Taxonomy" id="1661150"/>
    <lineage>
        <taxon>Bacteria</taxon>
        <taxon>Bacillati</taxon>
        <taxon>Bacillota</taxon>
        <taxon>Bacilli</taxon>
        <taxon>Bacillales</taxon>
        <taxon>Alicyclobacillaceae</taxon>
        <taxon>Alicyclobacillus</taxon>
    </lineage>
</organism>
<sequence length="167" mass="19642">MPDQNTSKETLRSLYDRYSNDIFRYAYSVLGDSGDAYDAVQEVFLRAHRAMNSFRHDAHPKTWLMAIARNYTVDVLRKKQKDRKYLTYQDVLEFSDVSTSLEAVMELKDAISQLKHDYREVLVLRYVDEFSIRETALLLGWSEKKIRNTAHRAMTKLREILGDEPQV</sequence>
<dbReference type="EMBL" id="JBHUCX010000044">
    <property type="protein sequence ID" value="MFD1676128.1"/>
    <property type="molecule type" value="Genomic_DNA"/>
</dbReference>
<dbReference type="CDD" id="cd06171">
    <property type="entry name" value="Sigma70_r4"/>
    <property type="match status" value="1"/>
</dbReference>
<dbReference type="InterPro" id="IPR007627">
    <property type="entry name" value="RNA_pol_sigma70_r2"/>
</dbReference>
<dbReference type="Gene3D" id="1.10.1740.10">
    <property type="match status" value="1"/>
</dbReference>
<dbReference type="RefSeq" id="WP_377944021.1">
    <property type="nucleotide sequence ID" value="NZ_JBHUCX010000044.1"/>
</dbReference>
<evidence type="ECO:0000256" key="2">
    <source>
        <dbReference type="ARBA" id="ARBA00023015"/>
    </source>
</evidence>
<evidence type="ECO:0000259" key="7">
    <source>
        <dbReference type="Pfam" id="PF08281"/>
    </source>
</evidence>
<keyword evidence="4" id="KW-0238">DNA-binding</keyword>
<dbReference type="InterPro" id="IPR039425">
    <property type="entry name" value="RNA_pol_sigma-70-like"/>
</dbReference>
<evidence type="ECO:0000313" key="9">
    <source>
        <dbReference type="Proteomes" id="UP001597079"/>
    </source>
</evidence>